<accession>A0A285U7P5</accession>
<dbReference type="EMBL" id="OBQC01000003">
    <property type="protein sequence ID" value="SOC37418.1"/>
    <property type="molecule type" value="Genomic_DNA"/>
</dbReference>
<sequence>MKQYKLLKWILTGTVFFLIICLIMIQLNSKHEIEPGQSENGNSLQSIYYMGYSNFTDFNVIPSSLYTNVNSIHDEYVLGNSEKYITHMDPIDPPEFHESEKIFFNLSLVYKDGTINNYKLLPIGYIYNINEEQWYTRDSLELRRLDINEYVLYDTIRNGGTKWISILLFICSIVLFISEKLIKRKYDIDKIRKIEKNKIAKVCYYILLLSFIILLLAIVFFRIVVHIGWIILILLILTIVGVLLEWKYGSGKPSLYYMIIDKSLFNILIITFIILI</sequence>
<evidence type="ECO:0000313" key="3">
    <source>
        <dbReference type="Proteomes" id="UP000219252"/>
    </source>
</evidence>
<dbReference type="AlphaFoldDB" id="A0A285U7P5"/>
<reference evidence="3" key="1">
    <citation type="submission" date="2017-08" db="EMBL/GenBank/DDBJ databases">
        <authorList>
            <person name="Varghese N."/>
            <person name="Submissions S."/>
        </authorList>
    </citation>
    <scope>NUCLEOTIDE SEQUENCE [LARGE SCALE GENOMIC DNA]</scope>
    <source>
        <strain evidence="3">JC23</strain>
    </source>
</reference>
<protein>
    <submittedName>
        <fullName evidence="2">Uncharacterized protein</fullName>
    </submittedName>
</protein>
<keyword evidence="3" id="KW-1185">Reference proteome</keyword>
<organism evidence="2 3">
    <name type="scientific">Ureibacillus acetophenoni</name>
    <dbReference type="NCBI Taxonomy" id="614649"/>
    <lineage>
        <taxon>Bacteria</taxon>
        <taxon>Bacillati</taxon>
        <taxon>Bacillota</taxon>
        <taxon>Bacilli</taxon>
        <taxon>Bacillales</taxon>
        <taxon>Caryophanaceae</taxon>
        <taxon>Ureibacillus</taxon>
    </lineage>
</organism>
<feature type="transmembrane region" description="Helical" evidence="1">
    <location>
        <begin position="7"/>
        <end position="27"/>
    </location>
</feature>
<feature type="transmembrane region" description="Helical" evidence="1">
    <location>
        <begin position="163"/>
        <end position="182"/>
    </location>
</feature>
<keyword evidence="1" id="KW-1133">Transmembrane helix</keyword>
<dbReference type="Proteomes" id="UP000219252">
    <property type="component" value="Unassembled WGS sequence"/>
</dbReference>
<dbReference type="RefSeq" id="WP_097148831.1">
    <property type="nucleotide sequence ID" value="NZ_OBQC01000003.1"/>
</dbReference>
<feature type="transmembrane region" description="Helical" evidence="1">
    <location>
        <begin position="227"/>
        <end position="244"/>
    </location>
</feature>
<dbReference type="OrthoDB" id="2740457at2"/>
<keyword evidence="1" id="KW-0472">Membrane</keyword>
<feature type="transmembrane region" description="Helical" evidence="1">
    <location>
        <begin position="202"/>
        <end position="221"/>
    </location>
</feature>
<name>A0A285U7P5_9BACL</name>
<evidence type="ECO:0000256" key="1">
    <source>
        <dbReference type="SAM" id="Phobius"/>
    </source>
</evidence>
<gene>
    <name evidence="2" type="ORF">SAMN05877842_103197</name>
</gene>
<keyword evidence="1" id="KW-0812">Transmembrane</keyword>
<proteinExistence type="predicted"/>
<evidence type="ECO:0000313" key="2">
    <source>
        <dbReference type="EMBL" id="SOC37418.1"/>
    </source>
</evidence>
<feature type="transmembrane region" description="Helical" evidence="1">
    <location>
        <begin position="256"/>
        <end position="275"/>
    </location>
</feature>